<dbReference type="AlphaFoldDB" id="A0A9W7ED81"/>
<gene>
    <name evidence="2" type="ORF">TrRE_jg13348</name>
</gene>
<reference evidence="2" key="1">
    <citation type="submission" date="2022-07" db="EMBL/GenBank/DDBJ databases">
        <title>Genome analysis of Parmales, a sister group of diatoms, reveals the evolutionary specialization of diatoms from phago-mixotrophs to photoautotrophs.</title>
        <authorList>
            <person name="Ban H."/>
            <person name="Sato S."/>
            <person name="Yoshikawa S."/>
            <person name="Kazumasa Y."/>
            <person name="Nakamura Y."/>
            <person name="Ichinomiya M."/>
            <person name="Saitoh K."/>
            <person name="Sato N."/>
            <person name="Blanc-Mathieu R."/>
            <person name="Endo H."/>
            <person name="Kuwata A."/>
            <person name="Ogata H."/>
        </authorList>
    </citation>
    <scope>NUCLEOTIDE SEQUENCE</scope>
</reference>
<evidence type="ECO:0000256" key="1">
    <source>
        <dbReference type="SAM" id="MobiDB-lite"/>
    </source>
</evidence>
<dbReference type="EMBL" id="BRXZ01002960">
    <property type="protein sequence ID" value="GMH73760.1"/>
    <property type="molecule type" value="Genomic_DNA"/>
</dbReference>
<feature type="region of interest" description="Disordered" evidence="1">
    <location>
        <begin position="496"/>
        <end position="524"/>
    </location>
</feature>
<organism evidence="2 3">
    <name type="scientific">Triparma retinervis</name>
    <dbReference type="NCBI Taxonomy" id="2557542"/>
    <lineage>
        <taxon>Eukaryota</taxon>
        <taxon>Sar</taxon>
        <taxon>Stramenopiles</taxon>
        <taxon>Ochrophyta</taxon>
        <taxon>Bolidophyceae</taxon>
        <taxon>Parmales</taxon>
        <taxon>Triparmaceae</taxon>
        <taxon>Triparma</taxon>
    </lineage>
</organism>
<accession>A0A9W7ED81</accession>
<feature type="compositionally biased region" description="Acidic residues" evidence="1">
    <location>
        <begin position="496"/>
        <end position="511"/>
    </location>
</feature>
<comment type="caution">
    <text evidence="2">The sequence shown here is derived from an EMBL/GenBank/DDBJ whole genome shotgun (WGS) entry which is preliminary data.</text>
</comment>
<feature type="compositionally biased region" description="Basic and acidic residues" evidence="1">
    <location>
        <begin position="512"/>
        <end position="522"/>
    </location>
</feature>
<evidence type="ECO:0000313" key="2">
    <source>
        <dbReference type="EMBL" id="GMH73760.1"/>
    </source>
</evidence>
<keyword evidence="3" id="KW-1185">Reference proteome</keyword>
<name>A0A9W7ED81_9STRA</name>
<protein>
    <submittedName>
        <fullName evidence="2">Uncharacterized protein</fullName>
    </submittedName>
</protein>
<proteinExistence type="predicted"/>
<sequence length="1234" mass="135208">MGDDGFLGSIMVASTGLGKDESIIFLNTENIQYSRVRSALLFGPDELHFLCDINLKINLPGLISFNSAMRSSFSLRDFDATSFAPLSLIETETTNSNTTRVSFADCVGSFFRNENISINLDSVVKGLPASIKSLRIRLPSIEYDISAASKGILTVSTEPLDLDLTKETSISIRMKSLSDFATPKNALMSIYSTGSRWMSENTMTLRAEAATSESEFIPLLIGDHFVTISSELEENQERRLFWTDDDTQISADISGSCFIGSIDDIYEGQACVESDSSSINMTMNSWNTNTKEIYFKANSTITDGSMIPTSFNPSAYNATERMSFLHLEYTLTVPDWPRYEGNVSSLIVNEGASYIMSTTLSDQKLQSVMNIFFETSRSGTERTTIAFNTELKTFGEGDPSVHLSGPLVWVQENGAASLALGKGFQVASNAITGEILSNSTNGYNFSLVGGDAESTTRTSTNIIFDDNDLTTLTLQSSLIISDDNIFDTTTQMVFDDSVESNDDDDDDDDYHNDDNDNGDKGKREKLKYSGSIATSFKKEGFSYLKVRVNSSEAETMLCDADILMDIKTSDGGNIVDVHTNLDVDVAGSEMVEGGITIHSMKMDDDIFEVVTTMDVDTNGDEVAEGKIRLQSSPDSFFVTFADANDNDSFVLITPMFNTTVKGLFRVDTSDDSFALILDGDMTSGSNIQEDVYYDEEPYYDTVTTQETHKYTSDISWEIKNEGASVWKTNIMQDDDNFCDMLFSLTTIKTSENSKTIDAAMTKMVIQQESYGSGTFVIATAPKEFTLTLNDDFEISDQHIVGTLTNSFNDGWVFGLHGSDVGTSTIFYSDSTISVKSDQFTTNVLLTSDDENLANINVVGNLSSGDETASVITFNKLNIRDSDLATGTINIQSADNISFSLSGLSTAKSFVLSAANTTLSGLASVNANSLTLSGTVTSSSTSYTSGSSLTFHDVGESYWDISLTKDDKSLCRILASFDSTRQGKERTISSEVNAFTLSGGDNLLSGSLLAVYRPSEISLTATEASKLFLHNTQVLGELMVKVSKKDEVSFKFIGQDVVSAGDPTFVSRNNLELKRVGNSRCEFFLENGGDKLLNLTAIAVTEYSESENIYVTNGMVKNEGDANLNGKYSCTFVPGSSLAFRLTDLEVELDSKVFPVEFATNVQFDGRLSISNEATITRKKSTEMYSFSQKFDAQLTEIDILPRIEHTFDFDSVIPDEHYSPYDDDYWNGERGGAE</sequence>
<evidence type="ECO:0000313" key="3">
    <source>
        <dbReference type="Proteomes" id="UP001165082"/>
    </source>
</evidence>
<dbReference type="Proteomes" id="UP001165082">
    <property type="component" value="Unassembled WGS sequence"/>
</dbReference>